<dbReference type="PANTHER" id="PTHR30027:SF3">
    <property type="entry name" value="16S RRNA (URACIL(1498)-N(3))-METHYLTRANSFERASE"/>
    <property type="match status" value="1"/>
</dbReference>
<evidence type="ECO:0000256" key="5">
    <source>
        <dbReference type="ARBA" id="ARBA00022490"/>
    </source>
</evidence>
<dbReference type="InterPro" id="IPR029028">
    <property type="entry name" value="Alpha/beta_knot_MTases"/>
</dbReference>
<comment type="caution">
    <text evidence="15">The sequence shown here is derived from an EMBL/GenBank/DDBJ whole genome shotgun (WGS) entry which is preliminary data.</text>
</comment>
<keyword evidence="7 12" id="KW-0489">Methyltransferase</keyword>
<keyword evidence="16" id="KW-1185">Reference proteome</keyword>
<dbReference type="Gene3D" id="2.40.240.20">
    <property type="entry name" value="Hypothetical PUA domain-like, domain 1"/>
    <property type="match status" value="1"/>
</dbReference>
<evidence type="ECO:0000256" key="6">
    <source>
        <dbReference type="ARBA" id="ARBA00022552"/>
    </source>
</evidence>
<gene>
    <name evidence="15" type="ORF">BCF33_2476</name>
</gene>
<evidence type="ECO:0000256" key="11">
    <source>
        <dbReference type="ARBA" id="ARBA00047944"/>
    </source>
</evidence>
<dbReference type="InterPro" id="IPR006700">
    <property type="entry name" value="RsmE"/>
</dbReference>
<dbReference type="AlphaFoldDB" id="A0A2T0X3R4"/>
<name>A0A2T0X3R4_9RHOB</name>
<dbReference type="InterPro" id="IPR029026">
    <property type="entry name" value="tRNA_m1G_MTases_N"/>
</dbReference>
<evidence type="ECO:0000256" key="4">
    <source>
        <dbReference type="ARBA" id="ARBA00013673"/>
    </source>
</evidence>
<dbReference type="GO" id="GO:0070475">
    <property type="term" value="P:rRNA base methylation"/>
    <property type="evidence" value="ECO:0007669"/>
    <property type="project" value="TreeGrafter"/>
</dbReference>
<feature type="domain" description="Ribosomal RNA small subunit methyltransferase E PUA-like" evidence="14">
    <location>
        <begin position="22"/>
        <end position="64"/>
    </location>
</feature>
<dbReference type="Gene3D" id="3.40.1280.10">
    <property type="match status" value="1"/>
</dbReference>
<feature type="domain" description="Ribosomal RNA small subunit methyltransferase E methyltransferase" evidence="13">
    <location>
        <begin position="77"/>
        <end position="234"/>
    </location>
</feature>
<dbReference type="Pfam" id="PF20260">
    <property type="entry name" value="PUA_4"/>
    <property type="match status" value="1"/>
</dbReference>
<organism evidence="15 16">
    <name type="scientific">Hasllibacter halocynthiae</name>
    <dbReference type="NCBI Taxonomy" id="595589"/>
    <lineage>
        <taxon>Bacteria</taxon>
        <taxon>Pseudomonadati</taxon>
        <taxon>Pseudomonadota</taxon>
        <taxon>Alphaproteobacteria</taxon>
        <taxon>Rhodobacterales</taxon>
        <taxon>Roseobacteraceae</taxon>
        <taxon>Hasllibacter</taxon>
    </lineage>
</organism>
<comment type="catalytic activity">
    <reaction evidence="11 12">
        <text>uridine(1498) in 16S rRNA + S-adenosyl-L-methionine = N(3)-methyluridine(1498) in 16S rRNA + S-adenosyl-L-homocysteine + H(+)</text>
        <dbReference type="Rhea" id="RHEA:42920"/>
        <dbReference type="Rhea" id="RHEA-COMP:10283"/>
        <dbReference type="Rhea" id="RHEA-COMP:10284"/>
        <dbReference type="ChEBI" id="CHEBI:15378"/>
        <dbReference type="ChEBI" id="CHEBI:57856"/>
        <dbReference type="ChEBI" id="CHEBI:59789"/>
        <dbReference type="ChEBI" id="CHEBI:65315"/>
        <dbReference type="ChEBI" id="CHEBI:74502"/>
        <dbReference type="EC" id="2.1.1.193"/>
    </reaction>
</comment>
<dbReference type="PANTHER" id="PTHR30027">
    <property type="entry name" value="RIBOSOMAL RNA SMALL SUBUNIT METHYLTRANSFERASE E"/>
    <property type="match status" value="1"/>
</dbReference>
<protein>
    <recommendedName>
        <fullName evidence="4 12">Ribosomal RNA small subunit methyltransferase E</fullName>
        <ecNumber evidence="3 12">2.1.1.193</ecNumber>
    </recommendedName>
</protein>
<dbReference type="PIRSF" id="PIRSF015601">
    <property type="entry name" value="MTase_slr0722"/>
    <property type="match status" value="1"/>
</dbReference>
<keyword evidence="6 12" id="KW-0698">rRNA processing</keyword>
<evidence type="ECO:0000256" key="12">
    <source>
        <dbReference type="PIRNR" id="PIRNR015601"/>
    </source>
</evidence>
<dbReference type="GO" id="GO:0005737">
    <property type="term" value="C:cytoplasm"/>
    <property type="evidence" value="ECO:0007669"/>
    <property type="project" value="UniProtKB-SubCell"/>
</dbReference>
<reference evidence="15 16" key="1">
    <citation type="submission" date="2018-03" db="EMBL/GenBank/DDBJ databases">
        <title>Genomic Encyclopedia of Archaeal and Bacterial Type Strains, Phase II (KMG-II): from individual species to whole genera.</title>
        <authorList>
            <person name="Goeker M."/>
        </authorList>
    </citation>
    <scope>NUCLEOTIDE SEQUENCE [LARGE SCALE GENOMIC DNA]</scope>
    <source>
        <strain evidence="15 16">DSM 29318</strain>
    </source>
</reference>
<dbReference type="RefSeq" id="WP_106161175.1">
    <property type="nucleotide sequence ID" value="NZ_PVTT01000002.1"/>
</dbReference>
<evidence type="ECO:0000256" key="2">
    <source>
        <dbReference type="ARBA" id="ARBA00005528"/>
    </source>
</evidence>
<proteinExistence type="inferred from homology"/>
<evidence type="ECO:0000256" key="9">
    <source>
        <dbReference type="ARBA" id="ARBA00022691"/>
    </source>
</evidence>
<dbReference type="EC" id="2.1.1.193" evidence="3 12"/>
<dbReference type="InterPro" id="IPR015947">
    <property type="entry name" value="PUA-like_sf"/>
</dbReference>
<evidence type="ECO:0000256" key="10">
    <source>
        <dbReference type="ARBA" id="ARBA00025699"/>
    </source>
</evidence>
<comment type="function">
    <text evidence="10 12">Specifically methylates the N3 position of the uracil ring of uridine 1498 (m3U1498) in 16S rRNA. Acts on the fully assembled 30S ribosomal subunit.</text>
</comment>
<dbReference type="EMBL" id="PVTT01000002">
    <property type="protein sequence ID" value="PRY93596.1"/>
    <property type="molecule type" value="Genomic_DNA"/>
</dbReference>
<sequence>MGQLRLFLDRTLAEGEAVALEPPQAHWLFNVMRAGEGAPVEVFDGRTGVYDASVAKAGRKGALLVGARTGPVVVPPDLWLMFAPVKKARTDFIAEKATELGARRILPVRTDHTNSERVRADRLRGLAVEAAEQCGGSFVPEVAELAPLAKLLEAWPTGRALVFCDETAAGFGGRTEPPGWDRVPPGPAAVLIGPEGGFSPPERDRLRRIAHPVGLGPRVLRADTAAVAALTLWQARHGDWQGDGT</sequence>
<comment type="similarity">
    <text evidence="2 12">Belongs to the RNA methyltransferase RsmE family.</text>
</comment>
<evidence type="ECO:0000259" key="13">
    <source>
        <dbReference type="Pfam" id="PF04452"/>
    </source>
</evidence>
<dbReference type="NCBIfam" id="TIGR00046">
    <property type="entry name" value="RsmE family RNA methyltransferase"/>
    <property type="match status" value="1"/>
</dbReference>
<dbReference type="Pfam" id="PF04452">
    <property type="entry name" value="Methyltrans_RNA"/>
    <property type="match status" value="1"/>
</dbReference>
<dbReference type="Proteomes" id="UP000238801">
    <property type="component" value="Unassembled WGS sequence"/>
</dbReference>
<dbReference type="SUPFAM" id="SSF75217">
    <property type="entry name" value="alpha/beta knot"/>
    <property type="match status" value="1"/>
</dbReference>
<keyword evidence="5 12" id="KW-0963">Cytoplasm</keyword>
<evidence type="ECO:0000256" key="7">
    <source>
        <dbReference type="ARBA" id="ARBA00022603"/>
    </source>
</evidence>
<evidence type="ECO:0000256" key="8">
    <source>
        <dbReference type="ARBA" id="ARBA00022679"/>
    </source>
</evidence>
<dbReference type="GO" id="GO:0070042">
    <property type="term" value="F:rRNA (uridine-N3-)-methyltransferase activity"/>
    <property type="evidence" value="ECO:0007669"/>
    <property type="project" value="TreeGrafter"/>
</dbReference>
<accession>A0A2T0X3R4</accession>
<evidence type="ECO:0000313" key="16">
    <source>
        <dbReference type="Proteomes" id="UP000238801"/>
    </source>
</evidence>
<evidence type="ECO:0000313" key="15">
    <source>
        <dbReference type="EMBL" id="PRY93596.1"/>
    </source>
</evidence>
<dbReference type="NCBIfam" id="NF008696">
    <property type="entry name" value="PRK11713.3-5"/>
    <property type="match status" value="1"/>
</dbReference>
<evidence type="ECO:0000256" key="3">
    <source>
        <dbReference type="ARBA" id="ARBA00012328"/>
    </source>
</evidence>
<evidence type="ECO:0000256" key="1">
    <source>
        <dbReference type="ARBA" id="ARBA00004496"/>
    </source>
</evidence>
<dbReference type="CDD" id="cd18084">
    <property type="entry name" value="RsmE-like"/>
    <property type="match status" value="1"/>
</dbReference>
<dbReference type="SUPFAM" id="SSF88697">
    <property type="entry name" value="PUA domain-like"/>
    <property type="match status" value="1"/>
</dbReference>
<keyword evidence="9 12" id="KW-0949">S-adenosyl-L-methionine</keyword>
<dbReference type="OrthoDB" id="9815641at2"/>
<dbReference type="InterPro" id="IPR046887">
    <property type="entry name" value="RsmE_PUA-like"/>
</dbReference>
<keyword evidence="8 12" id="KW-0808">Transferase</keyword>
<evidence type="ECO:0000259" key="14">
    <source>
        <dbReference type="Pfam" id="PF20260"/>
    </source>
</evidence>
<comment type="subcellular location">
    <subcellularLocation>
        <location evidence="1 12">Cytoplasm</location>
    </subcellularLocation>
</comment>
<dbReference type="InterPro" id="IPR046886">
    <property type="entry name" value="RsmE_MTase_dom"/>
</dbReference>